<dbReference type="OrthoDB" id="61113at2759"/>
<keyword evidence="7" id="KW-1185">Reference proteome</keyword>
<evidence type="ECO:0000256" key="4">
    <source>
        <dbReference type="ARBA" id="ARBA00023136"/>
    </source>
</evidence>
<keyword evidence="2" id="KW-0812">Transmembrane</keyword>
<comment type="similarity">
    <text evidence="5">Belongs to the SAT4 family.</text>
</comment>
<evidence type="ECO:0000256" key="2">
    <source>
        <dbReference type="ARBA" id="ARBA00022692"/>
    </source>
</evidence>
<organism evidence="6 7">
    <name type="scientific">Didymella rabiei</name>
    <name type="common">Chickpea ascochyta blight fungus</name>
    <name type="synonym">Mycosphaerella rabiei</name>
    <dbReference type="NCBI Taxonomy" id="5454"/>
    <lineage>
        <taxon>Eukaryota</taxon>
        <taxon>Fungi</taxon>
        <taxon>Dikarya</taxon>
        <taxon>Ascomycota</taxon>
        <taxon>Pezizomycotina</taxon>
        <taxon>Dothideomycetes</taxon>
        <taxon>Pleosporomycetidae</taxon>
        <taxon>Pleosporales</taxon>
        <taxon>Pleosporineae</taxon>
        <taxon>Didymellaceae</taxon>
        <taxon>Ascochyta</taxon>
    </lineage>
</organism>
<gene>
    <name evidence="6" type="ORF">ST47_g8651</name>
</gene>
<sequence length="393" mass="44300">MDDTAMNNFMPLIIEMMRNPPDPKMPLPLINHLGVAIGVSVPFLVGSQSIPWSGGFGLTCTGIELHCSWDDAFVTIAAIFNLIGQITFLGGIKNGIGQHLIYILDTLPETMKWFYVANAAYTSTTVCIKLALLCQYLRLFRKNYRRVITLTLLAVVILWGGSFTFMAWFPCFPISGFWNKTMSPPAKCYAFGYRTTVEAKSTLLAFAGSNMSLDFIIFLVPLTEYFQPNLKRRQVLAMTGLFVVGLIVVLMAVLRLWSGLKYNNRGVIMYDYTFWLPEVLAFSCLEVDFAIICASMPIFWPTVKTAWSQITVTREIIVTNELRFIDTDKHDLEANLERTTSIQSYESTEGLVNGENMEGKTFYHEPHPRPRALMIPPLEQTARMSWGGTILGN</sequence>
<dbReference type="Pfam" id="PF20684">
    <property type="entry name" value="Fung_rhodopsin"/>
    <property type="match status" value="1"/>
</dbReference>
<keyword evidence="4" id="KW-0472">Membrane</keyword>
<evidence type="ECO:0000256" key="5">
    <source>
        <dbReference type="ARBA" id="ARBA00038359"/>
    </source>
</evidence>
<comment type="subcellular location">
    <subcellularLocation>
        <location evidence="1">Membrane</location>
        <topology evidence="1">Multi-pass membrane protein</topology>
    </subcellularLocation>
</comment>
<accession>A0A162YTA6</accession>
<evidence type="ECO:0000313" key="7">
    <source>
        <dbReference type="Proteomes" id="UP000076837"/>
    </source>
</evidence>
<evidence type="ECO:0000313" key="6">
    <source>
        <dbReference type="EMBL" id="KZM20215.1"/>
    </source>
</evidence>
<name>A0A162YTA6_DIDRA</name>
<dbReference type="InterPro" id="IPR052337">
    <property type="entry name" value="SAT4-like"/>
</dbReference>
<dbReference type="PANTHER" id="PTHR33048">
    <property type="entry name" value="PTH11-LIKE INTEGRAL MEMBRANE PROTEIN (AFU_ORTHOLOGUE AFUA_5G11245)"/>
    <property type="match status" value="1"/>
</dbReference>
<proteinExistence type="inferred from homology"/>
<reference evidence="6 7" key="1">
    <citation type="journal article" date="2016" name="Sci. Rep.">
        <title>Draft genome sequencing and secretome analysis of fungal phytopathogen Ascochyta rabiei provides insight into the necrotrophic effector repertoire.</title>
        <authorList>
            <person name="Verma S."/>
            <person name="Gazara R.K."/>
            <person name="Nizam S."/>
            <person name="Parween S."/>
            <person name="Chattopadhyay D."/>
            <person name="Verma P.K."/>
        </authorList>
    </citation>
    <scope>NUCLEOTIDE SEQUENCE [LARGE SCALE GENOMIC DNA]</scope>
    <source>
        <strain evidence="6 7">ArDII</strain>
    </source>
</reference>
<dbReference type="InterPro" id="IPR049326">
    <property type="entry name" value="Rhodopsin_dom_fungi"/>
</dbReference>
<keyword evidence="3" id="KW-1133">Transmembrane helix</keyword>
<comment type="caution">
    <text evidence="6">The sequence shown here is derived from an EMBL/GenBank/DDBJ whole genome shotgun (WGS) entry which is preliminary data.</text>
</comment>
<dbReference type="EMBL" id="JYNV01000284">
    <property type="protein sequence ID" value="KZM20215.1"/>
    <property type="molecule type" value="Genomic_DNA"/>
</dbReference>
<dbReference type="PANTHER" id="PTHR33048:SF47">
    <property type="entry name" value="INTEGRAL MEMBRANE PROTEIN-RELATED"/>
    <property type="match status" value="1"/>
</dbReference>
<protein>
    <submittedName>
        <fullName evidence="6">Uncharacterized protein</fullName>
    </submittedName>
</protein>
<evidence type="ECO:0000256" key="1">
    <source>
        <dbReference type="ARBA" id="ARBA00004141"/>
    </source>
</evidence>
<evidence type="ECO:0000256" key="3">
    <source>
        <dbReference type="ARBA" id="ARBA00022989"/>
    </source>
</evidence>
<dbReference type="AlphaFoldDB" id="A0A162YTA6"/>
<dbReference type="Proteomes" id="UP000076837">
    <property type="component" value="Unassembled WGS sequence"/>
</dbReference>
<dbReference type="GO" id="GO:0016020">
    <property type="term" value="C:membrane"/>
    <property type="evidence" value="ECO:0007669"/>
    <property type="project" value="UniProtKB-SubCell"/>
</dbReference>